<evidence type="ECO:0000313" key="3">
    <source>
        <dbReference type="RefSeq" id="XP_033454938.1"/>
    </source>
</evidence>
<evidence type="ECO:0000256" key="1">
    <source>
        <dbReference type="SAM" id="MobiDB-lite"/>
    </source>
</evidence>
<dbReference type="AlphaFoldDB" id="A0A6J3LTF8"/>
<feature type="compositionally biased region" description="Low complexity" evidence="1">
    <location>
        <begin position="138"/>
        <end position="150"/>
    </location>
</feature>
<reference evidence="3" key="1">
    <citation type="submission" date="2020-01" db="EMBL/GenBank/DDBJ databases">
        <authorList>
            <consortium name="DOE Joint Genome Institute"/>
            <person name="Haridas S."/>
            <person name="Albert R."/>
            <person name="Binder M."/>
            <person name="Bloem J."/>
            <person name="Labutti K."/>
            <person name="Salamov A."/>
            <person name="Andreopoulos B."/>
            <person name="Baker S.E."/>
            <person name="Barry K."/>
            <person name="Bills G."/>
            <person name="Bluhm B.H."/>
            <person name="Cannon C."/>
            <person name="Castanera R."/>
            <person name="Culley D.E."/>
            <person name="Daum C."/>
            <person name="Ezra D."/>
            <person name="Gonzalez J.B."/>
            <person name="Henrissat B."/>
            <person name="Kuo A."/>
            <person name="Liang C."/>
            <person name="Lipzen A."/>
            <person name="Lutzoni F."/>
            <person name="Magnuson J."/>
            <person name="Mondo S."/>
            <person name="Nolan M."/>
            <person name="Ohm R."/>
            <person name="Pangilinan J."/>
            <person name="Park H.-J."/>
            <person name="Ramirez L."/>
            <person name="Alfaro M."/>
            <person name="Sun H."/>
            <person name="Tritt A."/>
            <person name="Yoshinaga Y."/>
            <person name="Zwiers L.-H."/>
            <person name="Turgeon B.G."/>
            <person name="Goodwin S.B."/>
            <person name="Spatafora J.W."/>
            <person name="Crous P.W."/>
            <person name="Grigoriev I.V."/>
        </authorList>
    </citation>
    <scope>NUCLEOTIDE SEQUENCE</scope>
    <source>
        <strain evidence="3">CBS 342.82</strain>
    </source>
</reference>
<dbReference type="RefSeq" id="XP_033454938.1">
    <property type="nucleotide sequence ID" value="XM_033599097.1"/>
</dbReference>
<protein>
    <submittedName>
        <fullName evidence="3">Uncharacterized protein</fullName>
    </submittedName>
</protein>
<evidence type="ECO:0000313" key="2">
    <source>
        <dbReference type="Proteomes" id="UP000504637"/>
    </source>
</evidence>
<sequence length="213" mass="24092">MVIVCCQYSTLESHIEHTSPNIDYDALSRRANSDHLQVMHFRQACGRQLTTRLHDSCSFIPKWEQADEEKDVLISSSSQSTSRNSLVFPITTKEHRREAGPKETNITCLNSLLYHIPTRNKPSIILNSRKSPSRTQLSSPTTTISSSPIPQHDIGDHRGTGRQPHTQLPSPASMGEQTEERKTAYLKRPPIHLPTGNYISTESPLFYIRPMMT</sequence>
<accession>A0A6J3LTF8</accession>
<dbReference type="Proteomes" id="UP000504637">
    <property type="component" value="Unplaced"/>
</dbReference>
<reference evidence="3" key="3">
    <citation type="submission" date="2025-08" db="UniProtKB">
        <authorList>
            <consortium name="RefSeq"/>
        </authorList>
    </citation>
    <scope>IDENTIFICATION</scope>
    <source>
        <strain evidence="3">CBS 342.82</strain>
    </source>
</reference>
<feature type="region of interest" description="Disordered" evidence="1">
    <location>
        <begin position="123"/>
        <end position="180"/>
    </location>
</feature>
<proteinExistence type="predicted"/>
<gene>
    <name evidence="3" type="ORF">K489DRAFT_136915</name>
</gene>
<reference evidence="3" key="2">
    <citation type="submission" date="2020-04" db="EMBL/GenBank/DDBJ databases">
        <authorList>
            <consortium name="NCBI Genome Project"/>
        </authorList>
    </citation>
    <scope>NUCLEOTIDE SEQUENCE</scope>
    <source>
        <strain evidence="3">CBS 342.82</strain>
    </source>
</reference>
<keyword evidence="2" id="KW-1185">Reference proteome</keyword>
<organism evidence="3">
    <name type="scientific">Dissoconium aciculare CBS 342.82</name>
    <dbReference type="NCBI Taxonomy" id="1314786"/>
    <lineage>
        <taxon>Eukaryota</taxon>
        <taxon>Fungi</taxon>
        <taxon>Dikarya</taxon>
        <taxon>Ascomycota</taxon>
        <taxon>Pezizomycotina</taxon>
        <taxon>Dothideomycetes</taxon>
        <taxon>Dothideomycetidae</taxon>
        <taxon>Mycosphaerellales</taxon>
        <taxon>Dissoconiaceae</taxon>
        <taxon>Dissoconium</taxon>
    </lineage>
</organism>
<name>A0A6J3LTF8_9PEZI</name>
<dbReference type="GeneID" id="54356896"/>
<feature type="compositionally biased region" description="Polar residues" evidence="1">
    <location>
        <begin position="125"/>
        <end position="137"/>
    </location>
</feature>